<dbReference type="InterPro" id="IPR027417">
    <property type="entry name" value="P-loop_NTPase"/>
</dbReference>
<organism evidence="2">
    <name type="scientific">marine sediment metagenome</name>
    <dbReference type="NCBI Taxonomy" id="412755"/>
    <lineage>
        <taxon>unclassified sequences</taxon>
        <taxon>metagenomes</taxon>
        <taxon>ecological metagenomes</taxon>
    </lineage>
</organism>
<evidence type="ECO:0000313" key="2">
    <source>
        <dbReference type="EMBL" id="KKL74524.1"/>
    </source>
</evidence>
<dbReference type="AlphaFoldDB" id="A0A0F9EKG0"/>
<gene>
    <name evidence="2" type="ORF">LCGC14_2064000</name>
</gene>
<reference evidence="2" key="1">
    <citation type="journal article" date="2015" name="Nature">
        <title>Complex archaea that bridge the gap between prokaryotes and eukaryotes.</title>
        <authorList>
            <person name="Spang A."/>
            <person name="Saw J.H."/>
            <person name="Jorgensen S.L."/>
            <person name="Zaremba-Niedzwiedzka K."/>
            <person name="Martijn J."/>
            <person name="Lind A.E."/>
            <person name="van Eijk R."/>
            <person name="Schleper C."/>
            <person name="Guy L."/>
            <person name="Ettema T.J."/>
        </authorList>
    </citation>
    <scope>NUCLEOTIDE SEQUENCE</scope>
</reference>
<proteinExistence type="predicted"/>
<feature type="domain" description="Phage terminase large subunit N-terminal" evidence="1">
    <location>
        <begin position="32"/>
        <end position="209"/>
    </location>
</feature>
<evidence type="ECO:0000259" key="1">
    <source>
        <dbReference type="Pfam" id="PF04466"/>
    </source>
</evidence>
<protein>
    <recommendedName>
        <fullName evidence="1">Phage terminase large subunit N-terminal domain-containing protein</fullName>
    </recommendedName>
</protein>
<dbReference type="Pfam" id="PF04466">
    <property type="entry name" value="Terminase_3"/>
    <property type="match status" value="1"/>
</dbReference>
<accession>A0A0F9EKG0</accession>
<comment type="caution">
    <text evidence="2">The sequence shown here is derived from an EMBL/GenBank/DDBJ whole genome shotgun (WGS) entry which is preliminary data.</text>
</comment>
<feature type="non-terminal residue" evidence="2">
    <location>
        <position position="265"/>
    </location>
</feature>
<dbReference type="PANTHER" id="PTHR39184:SF1">
    <property type="entry name" value="PBSX PHAGE TERMINASE LARGE SUBUNIT"/>
    <property type="match status" value="1"/>
</dbReference>
<dbReference type="InterPro" id="IPR052380">
    <property type="entry name" value="Viral_DNA_packaging_terminase"/>
</dbReference>
<dbReference type="Gene3D" id="3.30.420.280">
    <property type="match status" value="1"/>
</dbReference>
<dbReference type="PANTHER" id="PTHR39184">
    <property type="match status" value="1"/>
</dbReference>
<dbReference type="Gene3D" id="3.40.50.300">
    <property type="entry name" value="P-loop containing nucleotide triphosphate hydrolases"/>
    <property type="match status" value="1"/>
</dbReference>
<dbReference type="InterPro" id="IPR035412">
    <property type="entry name" value="Terminase_L_N"/>
</dbReference>
<name>A0A0F9EKG0_9ZZZZ</name>
<sequence length="265" mass="30546">MTKNEHKKRFFETVLQYKPLPKQAKFHYSPKKFRGYIGGLGSGKSYGGVCESLYQAHKYKHTLGVILAPTVRMLKDSTMRTFFDVCPPELIEKRDRTNNSVTLICGTEILFRNCEDIKSVERLRNMEIAWFWIDEAGITPYYAWQVLVGRLRQKGGPLLGWTTSTPKGFTWLYKKFAESPTNEYFYVTSTSHENIHLPEGYVATLEQEYTGVFREQEIFGKFVGFEGLVYSTFSRSVHIKPIGNKKFKEVIAGVDWGFTNPMAII</sequence>
<dbReference type="EMBL" id="LAZR01024622">
    <property type="protein sequence ID" value="KKL74524.1"/>
    <property type="molecule type" value="Genomic_DNA"/>
</dbReference>